<dbReference type="VEuPathDB" id="FungiDB:MGG_16503"/>
<keyword evidence="3" id="KW-1185">Reference proteome</keyword>
<accession>G4MQW7</accession>
<reference key="2">
    <citation type="submission" date="2011-05" db="EMBL/GenBank/DDBJ databases">
        <title>The Genome Sequence of Magnaporthe oryzae 70-15.</title>
        <authorList>
            <consortium name="The Broad Institute Genome Sequencing Platform"/>
            <person name="Ma L.-J."/>
            <person name="Dead R."/>
            <person name="Young S.K."/>
            <person name="Zeng Q."/>
            <person name="Gargeya S."/>
            <person name="Fitzgerald M."/>
            <person name="Haas B."/>
            <person name="Abouelleil A."/>
            <person name="Alvarado L."/>
            <person name="Arachchi H.M."/>
            <person name="Berlin A."/>
            <person name="Brown A."/>
            <person name="Chapman S.B."/>
            <person name="Chen Z."/>
            <person name="Dunbar C."/>
            <person name="Freedman E."/>
            <person name="Gearin G."/>
            <person name="Gellesch M."/>
            <person name="Goldberg J."/>
            <person name="Griggs A."/>
            <person name="Gujja S."/>
            <person name="Heiman D."/>
            <person name="Howarth C."/>
            <person name="Larson L."/>
            <person name="Lui A."/>
            <person name="MacDonald P.J.P."/>
            <person name="Mehta T."/>
            <person name="Montmayeur A."/>
            <person name="Murphy C."/>
            <person name="Neiman D."/>
            <person name="Pearson M."/>
            <person name="Priest M."/>
            <person name="Roberts A."/>
            <person name="Saif S."/>
            <person name="Shea T."/>
            <person name="Shenoy N."/>
            <person name="Sisk P."/>
            <person name="Stolte C."/>
            <person name="Sykes S."/>
            <person name="Yandava C."/>
            <person name="Wortman J."/>
            <person name="Nusbaum C."/>
            <person name="Birren B."/>
        </authorList>
    </citation>
    <scope>NUCLEOTIDE SEQUENCE</scope>
    <source>
        <strain>70-15</strain>
    </source>
</reference>
<evidence type="ECO:0000313" key="3">
    <source>
        <dbReference type="Proteomes" id="UP000009058"/>
    </source>
</evidence>
<dbReference type="InParanoid" id="G4MQW7"/>
<evidence type="ECO:0000313" key="2">
    <source>
        <dbReference type="EMBL" id="EHA58198.1"/>
    </source>
</evidence>
<dbReference type="EMBL" id="CM001231">
    <property type="protein sequence ID" value="EHA58198.1"/>
    <property type="molecule type" value="Genomic_DNA"/>
</dbReference>
<reference evidence="2 3" key="1">
    <citation type="journal article" date="2005" name="Nature">
        <title>The genome sequence of the rice blast fungus Magnaporthe grisea.</title>
        <authorList>
            <person name="Dean R.A."/>
            <person name="Talbot N.J."/>
            <person name="Ebbole D.J."/>
            <person name="Farman M.L."/>
            <person name="Mitchell T.K."/>
            <person name="Orbach M.J."/>
            <person name="Thon M."/>
            <person name="Kulkarni R."/>
            <person name="Xu J.R."/>
            <person name="Pan H."/>
            <person name="Read N.D."/>
            <person name="Lee Y.H."/>
            <person name="Carbone I."/>
            <person name="Brown D."/>
            <person name="Oh Y.Y."/>
            <person name="Donofrio N."/>
            <person name="Jeong J.S."/>
            <person name="Soanes D.M."/>
            <person name="Djonovic S."/>
            <person name="Kolomiets E."/>
            <person name="Rehmeyer C."/>
            <person name="Li W."/>
            <person name="Harding M."/>
            <person name="Kim S."/>
            <person name="Lebrun M.H."/>
            <person name="Bohnert H."/>
            <person name="Coughlan S."/>
            <person name="Butler J."/>
            <person name="Calvo S."/>
            <person name="Ma L.J."/>
            <person name="Nicol R."/>
            <person name="Purcell S."/>
            <person name="Nusbaum C."/>
            <person name="Galagan J.E."/>
            <person name="Birren B.W."/>
        </authorList>
    </citation>
    <scope>NUCLEOTIDE SEQUENCE [LARGE SCALE GENOMIC DNA]</scope>
    <source>
        <strain evidence="3">70-15 / ATCC MYA-4617 / FGSC 8958</strain>
    </source>
</reference>
<dbReference type="Proteomes" id="UP000009058">
    <property type="component" value="Chromosome 1"/>
</dbReference>
<dbReference type="GeneID" id="12986460"/>
<evidence type="ECO:0000256" key="1">
    <source>
        <dbReference type="SAM" id="MobiDB-lite"/>
    </source>
</evidence>
<proteinExistence type="predicted"/>
<feature type="region of interest" description="Disordered" evidence="1">
    <location>
        <begin position="25"/>
        <end position="67"/>
    </location>
</feature>
<name>G4MQW7_PYRO7</name>
<dbReference type="RefSeq" id="XP_003710810.1">
    <property type="nucleotide sequence ID" value="XM_003710762.1"/>
</dbReference>
<gene>
    <name evidence="2" type="ORF">MGG_16503</name>
</gene>
<sequence length="173" mass="18255">MLHFYTSAASASRATADAAASVIAARGDRKQPSGFQHAGRKMGDENKTTAPASGLSRHDEWDEGAQSVFESRPGTATLLEDLQDSPAAISRAGHIGSCTNLTYQHPSASWPCCRHFCRPGTGTLVWSQQQPAAGAEHISGPSKWGLRCQRALVCCSPSISVADTIDGGKFAIN</sequence>
<dbReference type="AlphaFoldDB" id="G4MQW7"/>
<dbReference type="KEGG" id="mgr:MGG_16503"/>
<protein>
    <submittedName>
        <fullName evidence="2">Uncharacterized protein</fullName>
    </submittedName>
</protein>
<dbReference type="HOGENOM" id="CLU_1547906_0_0_1"/>
<organism evidence="2 3">
    <name type="scientific">Pyricularia oryzae (strain 70-15 / ATCC MYA-4617 / FGSC 8958)</name>
    <name type="common">Rice blast fungus</name>
    <name type="synonym">Magnaporthe oryzae</name>
    <dbReference type="NCBI Taxonomy" id="242507"/>
    <lineage>
        <taxon>Eukaryota</taxon>
        <taxon>Fungi</taxon>
        <taxon>Dikarya</taxon>
        <taxon>Ascomycota</taxon>
        <taxon>Pezizomycotina</taxon>
        <taxon>Sordariomycetes</taxon>
        <taxon>Sordariomycetidae</taxon>
        <taxon>Magnaporthales</taxon>
        <taxon>Pyriculariaceae</taxon>
        <taxon>Pyricularia</taxon>
    </lineage>
</organism>